<dbReference type="Proteomes" id="UP000878956">
    <property type="component" value="Unassembled WGS sequence"/>
</dbReference>
<gene>
    <name evidence="2" type="ORF">KRM00_002033</name>
</gene>
<dbReference type="CDD" id="cd00093">
    <property type="entry name" value="HTH_XRE"/>
    <property type="match status" value="1"/>
</dbReference>
<reference evidence="2" key="1">
    <citation type="journal article" date="2018" name="Genome Biol.">
        <title>SKESA: strategic k-mer extension for scrupulous assemblies.</title>
        <authorList>
            <person name="Souvorov A."/>
            <person name="Agarwala R."/>
            <person name="Lipman D.J."/>
        </authorList>
    </citation>
    <scope>NUCLEOTIDE SEQUENCE</scope>
    <source>
        <strain evidence="2">HN1000</strain>
    </source>
</reference>
<dbReference type="SMART" id="SM00530">
    <property type="entry name" value="HTH_XRE"/>
    <property type="match status" value="1"/>
</dbReference>
<name>A0AAN5VPV5_CLODI</name>
<dbReference type="InterPro" id="IPR001387">
    <property type="entry name" value="Cro/C1-type_HTH"/>
</dbReference>
<dbReference type="AlphaFoldDB" id="A0AAN5VPV5"/>
<dbReference type="PROSITE" id="PS50943">
    <property type="entry name" value="HTH_CROC1"/>
    <property type="match status" value="1"/>
</dbReference>
<dbReference type="RefSeq" id="WP_009899235.1">
    <property type="nucleotide sequence ID" value="NZ_CP037850.1"/>
</dbReference>
<accession>A0AAN5VPV5</accession>
<reference evidence="2" key="2">
    <citation type="submission" date="2021-06" db="EMBL/GenBank/DDBJ databases">
        <authorList>
            <consortium name="NCBI Pathogen Detection Project"/>
        </authorList>
    </citation>
    <scope>NUCLEOTIDE SEQUENCE</scope>
    <source>
        <strain evidence="2">HN1000</strain>
    </source>
</reference>
<evidence type="ECO:0000259" key="1">
    <source>
        <dbReference type="PROSITE" id="PS50943"/>
    </source>
</evidence>
<dbReference type="GO" id="GO:0003677">
    <property type="term" value="F:DNA binding"/>
    <property type="evidence" value="ECO:0007669"/>
    <property type="project" value="InterPro"/>
</dbReference>
<dbReference type="SUPFAM" id="SSF47413">
    <property type="entry name" value="lambda repressor-like DNA-binding domains"/>
    <property type="match status" value="1"/>
</dbReference>
<protein>
    <submittedName>
        <fullName evidence="2">Helix-turn-helix transcriptional regulator</fullName>
    </submittedName>
</protein>
<dbReference type="EMBL" id="DAEPXK010000019">
    <property type="protein sequence ID" value="HBH1542549.1"/>
    <property type="molecule type" value="Genomic_DNA"/>
</dbReference>
<sequence length="144" mass="16833">MKFRELMIQKRKEKGLSQRELANILGVGHSTINRIENETTENVNIKLYFDLLKFLEIDFTEIDDFNDIIPASKKNLSINKSINKNCIVCGDNLDIQELEISQNNQMIRLEMCRKHRKELAVLLCESLPKEEKKNLLLEILVNNM</sequence>
<dbReference type="InterPro" id="IPR010982">
    <property type="entry name" value="Lambda_DNA-bd_dom_sf"/>
</dbReference>
<feature type="domain" description="HTH cro/C1-type" evidence="1">
    <location>
        <begin position="7"/>
        <end position="62"/>
    </location>
</feature>
<dbReference type="Pfam" id="PF01381">
    <property type="entry name" value="HTH_3"/>
    <property type="match status" value="1"/>
</dbReference>
<organism evidence="2 3">
    <name type="scientific">Clostridioides difficile</name>
    <name type="common">Peptoclostridium difficile</name>
    <dbReference type="NCBI Taxonomy" id="1496"/>
    <lineage>
        <taxon>Bacteria</taxon>
        <taxon>Bacillati</taxon>
        <taxon>Bacillota</taxon>
        <taxon>Clostridia</taxon>
        <taxon>Peptostreptococcales</taxon>
        <taxon>Peptostreptococcaceae</taxon>
        <taxon>Clostridioides</taxon>
    </lineage>
</organism>
<proteinExistence type="predicted"/>
<evidence type="ECO:0000313" key="3">
    <source>
        <dbReference type="Proteomes" id="UP000878956"/>
    </source>
</evidence>
<comment type="caution">
    <text evidence="2">The sequence shown here is derived from an EMBL/GenBank/DDBJ whole genome shotgun (WGS) entry which is preliminary data.</text>
</comment>
<evidence type="ECO:0000313" key="2">
    <source>
        <dbReference type="EMBL" id="HBH1542549.1"/>
    </source>
</evidence>
<dbReference type="Gene3D" id="1.10.260.40">
    <property type="entry name" value="lambda repressor-like DNA-binding domains"/>
    <property type="match status" value="1"/>
</dbReference>